<comment type="caution">
    <text evidence="2">The sequence shown here is derived from an EMBL/GenBank/DDBJ whole genome shotgun (WGS) entry which is preliminary data.</text>
</comment>
<feature type="compositionally biased region" description="Polar residues" evidence="1">
    <location>
        <begin position="1"/>
        <end position="23"/>
    </location>
</feature>
<dbReference type="Proteomes" id="UP001366503">
    <property type="component" value="Unassembled WGS sequence"/>
</dbReference>
<evidence type="ECO:0000256" key="1">
    <source>
        <dbReference type="SAM" id="MobiDB-lite"/>
    </source>
</evidence>
<proteinExistence type="predicted"/>
<evidence type="ECO:0000313" key="2">
    <source>
        <dbReference type="EMBL" id="MEI9406170.1"/>
    </source>
</evidence>
<organism evidence="2 3">
    <name type="scientific">Mesorhizobium argentiipisi</name>
    <dbReference type="NCBI Taxonomy" id="3015175"/>
    <lineage>
        <taxon>Bacteria</taxon>
        <taxon>Pseudomonadati</taxon>
        <taxon>Pseudomonadota</taxon>
        <taxon>Alphaproteobacteria</taxon>
        <taxon>Hyphomicrobiales</taxon>
        <taxon>Phyllobacteriaceae</taxon>
        <taxon>Mesorhizobium</taxon>
    </lineage>
</organism>
<sequence>MPFPVETNQQESSNQKQQFTCRYSPSRRPLGDQIVAIASATIVLELTPTSAAGELLAESSDDTLLLAS</sequence>
<reference evidence="2 3" key="1">
    <citation type="submission" date="2022-12" db="EMBL/GenBank/DDBJ databases">
        <authorList>
            <person name="Muema E."/>
        </authorList>
    </citation>
    <scope>NUCLEOTIDE SEQUENCE [LARGE SCALE GENOMIC DNA]</scope>
    <source>
        <strain evidence="3">1330</strain>
    </source>
</reference>
<evidence type="ECO:0000313" key="3">
    <source>
        <dbReference type="Proteomes" id="UP001366503"/>
    </source>
</evidence>
<protein>
    <submittedName>
        <fullName evidence="2">Uncharacterized protein</fullName>
    </submittedName>
</protein>
<keyword evidence="3" id="KW-1185">Reference proteome</keyword>
<gene>
    <name evidence="2" type="ORF">O7A05_28980</name>
</gene>
<dbReference type="EMBL" id="JAPYKO010000032">
    <property type="protein sequence ID" value="MEI9406170.1"/>
    <property type="molecule type" value="Genomic_DNA"/>
</dbReference>
<accession>A0ABU8KL40</accession>
<feature type="region of interest" description="Disordered" evidence="1">
    <location>
        <begin position="1"/>
        <end position="25"/>
    </location>
</feature>
<name>A0ABU8KL40_9HYPH</name>
<dbReference type="RefSeq" id="WP_337096562.1">
    <property type="nucleotide sequence ID" value="NZ_JAPYKO010000032.1"/>
</dbReference>